<evidence type="ECO:0000313" key="3">
    <source>
        <dbReference type="Proteomes" id="UP000053820"/>
    </source>
</evidence>
<dbReference type="AlphaFoldDB" id="A0A0C9W780"/>
<protein>
    <recommendedName>
        <fullName evidence="1">Heterokaryon incompatibility domain-containing protein</fullName>
    </recommendedName>
</protein>
<dbReference type="InterPro" id="IPR010730">
    <property type="entry name" value="HET"/>
</dbReference>
<name>A0A0C9W780_9AGAM</name>
<organism evidence="2 3">
    <name type="scientific">Hydnomerulius pinastri MD-312</name>
    <dbReference type="NCBI Taxonomy" id="994086"/>
    <lineage>
        <taxon>Eukaryota</taxon>
        <taxon>Fungi</taxon>
        <taxon>Dikarya</taxon>
        <taxon>Basidiomycota</taxon>
        <taxon>Agaricomycotina</taxon>
        <taxon>Agaricomycetes</taxon>
        <taxon>Agaricomycetidae</taxon>
        <taxon>Boletales</taxon>
        <taxon>Boletales incertae sedis</taxon>
        <taxon>Leucogyrophana</taxon>
    </lineage>
</organism>
<keyword evidence="3" id="KW-1185">Reference proteome</keyword>
<dbReference type="Proteomes" id="UP000053820">
    <property type="component" value="Unassembled WGS sequence"/>
</dbReference>
<reference evidence="2 3" key="1">
    <citation type="submission" date="2014-04" db="EMBL/GenBank/DDBJ databases">
        <title>Evolutionary Origins and Diversification of the Mycorrhizal Mutualists.</title>
        <authorList>
            <consortium name="DOE Joint Genome Institute"/>
            <consortium name="Mycorrhizal Genomics Consortium"/>
            <person name="Kohler A."/>
            <person name="Kuo A."/>
            <person name="Nagy L.G."/>
            <person name="Floudas D."/>
            <person name="Copeland A."/>
            <person name="Barry K.W."/>
            <person name="Cichocki N."/>
            <person name="Veneault-Fourrey C."/>
            <person name="LaButti K."/>
            <person name="Lindquist E.A."/>
            <person name="Lipzen A."/>
            <person name="Lundell T."/>
            <person name="Morin E."/>
            <person name="Murat C."/>
            <person name="Riley R."/>
            <person name="Ohm R."/>
            <person name="Sun H."/>
            <person name="Tunlid A."/>
            <person name="Henrissat B."/>
            <person name="Grigoriev I.V."/>
            <person name="Hibbett D.S."/>
            <person name="Martin F."/>
        </authorList>
    </citation>
    <scope>NUCLEOTIDE SEQUENCE [LARGE SCALE GENOMIC DNA]</scope>
    <source>
        <strain evidence="2 3">MD-312</strain>
    </source>
</reference>
<sequence>MTDGKVHELEAEITEIVDNFVFNKIPSRLIYIPEMKIISRADLSRAFDPHAFALFADTVLSTPVSEPRMAVSEWVETTWKSAISRMKQNPDEQQPQGIFQVLMKAALPTLDFIARSNLNNGDRRSRLKDLVQSVLKYAILSHRWLRDGEPTFQDMAQGEILSSQGGFLKLQKFCEKAEAYGCLLAWSDTCCIDKTSSTELDEAIRSMFRWYRNSHVCIVHLAQSSKIGDLQKEEWFERGWTLQELLAPRFLKFYGQNWTPLGADALSNDKEDEKLLRAICTVTHIPIDDLQNFVPGMTMVREKMIWASKRRTTRAEDIAYSLIGIFDVNLSVAYGEGNWAFHRLMEVIIHSSDEWGIFAWAGPPSTHSRTRAIPRSPRGYSSDTTLATHGDASFTLSKHGLQLKLMILLGTVRQDADCPGNFVFVAGTLFLRREAFAPFAPIKFQAPSDQISNDRAWAVGVVNCVPIGDGTKCELRPDCDYVCLLLSRGHSEVEWRKVITNNVLVIHTLSKHVVRENFTSVWL</sequence>
<evidence type="ECO:0000313" key="2">
    <source>
        <dbReference type="EMBL" id="KIJ63018.1"/>
    </source>
</evidence>
<feature type="domain" description="Heterokaryon incompatibility" evidence="1">
    <location>
        <begin position="137"/>
        <end position="225"/>
    </location>
</feature>
<proteinExistence type="predicted"/>
<dbReference type="PANTHER" id="PTHR10622">
    <property type="entry name" value="HET DOMAIN-CONTAINING PROTEIN"/>
    <property type="match status" value="1"/>
</dbReference>
<evidence type="ECO:0000259" key="1">
    <source>
        <dbReference type="Pfam" id="PF06985"/>
    </source>
</evidence>
<dbReference type="EMBL" id="KN839852">
    <property type="protein sequence ID" value="KIJ63018.1"/>
    <property type="molecule type" value="Genomic_DNA"/>
</dbReference>
<dbReference type="HOGENOM" id="CLU_000288_138_1_1"/>
<gene>
    <name evidence="2" type="ORF">HYDPIDRAFT_29714</name>
</gene>
<dbReference type="Pfam" id="PF06985">
    <property type="entry name" value="HET"/>
    <property type="match status" value="1"/>
</dbReference>
<dbReference type="OrthoDB" id="5122891at2759"/>
<accession>A0A0C9W780</accession>
<dbReference type="PANTHER" id="PTHR10622:SF12">
    <property type="entry name" value="HET DOMAIN-CONTAINING PROTEIN"/>
    <property type="match status" value="1"/>
</dbReference>